<comment type="caution">
    <text evidence="2">The sequence shown here is derived from an EMBL/GenBank/DDBJ whole genome shotgun (WGS) entry which is preliminary data.</text>
</comment>
<feature type="compositionally biased region" description="Polar residues" evidence="1">
    <location>
        <begin position="54"/>
        <end position="72"/>
    </location>
</feature>
<reference evidence="2 3" key="1">
    <citation type="submission" date="2016-08" db="EMBL/GenBank/DDBJ databases">
        <title>Genome sequence of Clavibacter michiganensis subsp. michiganensis strain CASJ007.</title>
        <authorList>
            <person name="Thapa S.P."/>
            <person name="Coaker G."/>
        </authorList>
    </citation>
    <scope>NUCLEOTIDE SEQUENCE [LARGE SCALE GENOMIC DNA]</scope>
    <source>
        <strain evidence="2">CASJ007</strain>
    </source>
</reference>
<proteinExistence type="predicted"/>
<evidence type="ECO:0000313" key="3">
    <source>
        <dbReference type="Proteomes" id="UP000195062"/>
    </source>
</evidence>
<name>A0A251XJT7_CLAMM</name>
<organism evidence="2 3">
    <name type="scientific">Clavibacter michiganensis subsp. michiganensis</name>
    <dbReference type="NCBI Taxonomy" id="33013"/>
    <lineage>
        <taxon>Bacteria</taxon>
        <taxon>Bacillati</taxon>
        <taxon>Actinomycetota</taxon>
        <taxon>Actinomycetes</taxon>
        <taxon>Micrococcales</taxon>
        <taxon>Microbacteriaceae</taxon>
        <taxon>Clavibacter</taxon>
    </lineage>
</organism>
<sequence length="115" mass="12075">MTACIARMTSRNRSGDVISSSWPSPPSTPAWAATSVLYMRMNGWLSRAMEYSFPSTTPLSQTRGSKSAWVTPSSASLSVSHGSSRPPGAKPGTRAACMMATSGARPPTDAMASFV</sequence>
<dbReference type="Proteomes" id="UP000195062">
    <property type="component" value="Unassembled WGS sequence"/>
</dbReference>
<protein>
    <submittedName>
        <fullName evidence="2">Uncharacterized protein</fullName>
    </submittedName>
</protein>
<feature type="region of interest" description="Disordered" evidence="1">
    <location>
        <begin position="54"/>
        <end position="95"/>
    </location>
</feature>
<keyword evidence="3" id="KW-1185">Reference proteome</keyword>
<evidence type="ECO:0000313" key="2">
    <source>
        <dbReference type="EMBL" id="OUE03772.1"/>
    </source>
</evidence>
<accession>A0A251XJT7</accession>
<dbReference type="EMBL" id="MDHH01000001">
    <property type="protein sequence ID" value="OUE03772.1"/>
    <property type="molecule type" value="Genomic_DNA"/>
</dbReference>
<feature type="compositionally biased region" description="Low complexity" evidence="1">
    <location>
        <begin position="73"/>
        <end position="84"/>
    </location>
</feature>
<gene>
    <name evidence="2" type="ORF">CMMCAS07_02400</name>
</gene>
<dbReference type="AlphaFoldDB" id="A0A251XJT7"/>
<evidence type="ECO:0000256" key="1">
    <source>
        <dbReference type="SAM" id="MobiDB-lite"/>
    </source>
</evidence>